<gene>
    <name evidence="5" type="ORF">AFUS01_LOCUS5741</name>
</gene>
<proteinExistence type="predicted"/>
<evidence type="ECO:0000256" key="4">
    <source>
        <dbReference type="ARBA" id="ARBA00023136"/>
    </source>
</evidence>
<keyword evidence="3" id="KW-1133">Transmembrane helix</keyword>
<dbReference type="GO" id="GO:0022857">
    <property type="term" value="F:transmembrane transporter activity"/>
    <property type="evidence" value="ECO:0007669"/>
    <property type="project" value="InterPro"/>
</dbReference>
<evidence type="ECO:0008006" key="7">
    <source>
        <dbReference type="Google" id="ProtNLM"/>
    </source>
</evidence>
<keyword evidence="2" id="KW-0812">Transmembrane</keyword>
<evidence type="ECO:0000256" key="2">
    <source>
        <dbReference type="ARBA" id="ARBA00022692"/>
    </source>
</evidence>
<comment type="subcellular location">
    <subcellularLocation>
        <location evidence="1">Membrane</location>
    </subcellularLocation>
</comment>
<dbReference type="EMBL" id="CAJVCH010036775">
    <property type="protein sequence ID" value="CAG7716217.1"/>
    <property type="molecule type" value="Genomic_DNA"/>
</dbReference>
<dbReference type="Proteomes" id="UP000708208">
    <property type="component" value="Unassembled WGS sequence"/>
</dbReference>
<dbReference type="InterPro" id="IPR005828">
    <property type="entry name" value="MFS_sugar_transport-like"/>
</dbReference>
<organism evidence="5 6">
    <name type="scientific">Allacma fusca</name>
    <dbReference type="NCBI Taxonomy" id="39272"/>
    <lineage>
        <taxon>Eukaryota</taxon>
        <taxon>Metazoa</taxon>
        <taxon>Ecdysozoa</taxon>
        <taxon>Arthropoda</taxon>
        <taxon>Hexapoda</taxon>
        <taxon>Collembola</taxon>
        <taxon>Symphypleona</taxon>
        <taxon>Sminthuridae</taxon>
        <taxon>Allacma</taxon>
    </lineage>
</organism>
<dbReference type="OrthoDB" id="6612291at2759"/>
<accession>A0A8J2JE89</accession>
<reference evidence="5" key="1">
    <citation type="submission" date="2021-06" db="EMBL/GenBank/DDBJ databases">
        <authorList>
            <person name="Hodson N. C."/>
            <person name="Mongue J. A."/>
            <person name="Jaron S. K."/>
        </authorList>
    </citation>
    <scope>NUCLEOTIDE SEQUENCE</scope>
</reference>
<feature type="non-terminal residue" evidence="5">
    <location>
        <position position="1"/>
    </location>
</feature>
<evidence type="ECO:0000313" key="6">
    <source>
        <dbReference type="Proteomes" id="UP000708208"/>
    </source>
</evidence>
<keyword evidence="6" id="KW-1185">Reference proteome</keyword>
<evidence type="ECO:0000313" key="5">
    <source>
        <dbReference type="EMBL" id="CAG7716217.1"/>
    </source>
</evidence>
<feature type="non-terminal residue" evidence="5">
    <location>
        <position position="41"/>
    </location>
</feature>
<evidence type="ECO:0000256" key="3">
    <source>
        <dbReference type="ARBA" id="ARBA00022989"/>
    </source>
</evidence>
<evidence type="ECO:0000256" key="1">
    <source>
        <dbReference type="ARBA" id="ARBA00004370"/>
    </source>
</evidence>
<name>A0A8J2JE89_9HEXA</name>
<dbReference type="GO" id="GO:0016020">
    <property type="term" value="C:membrane"/>
    <property type="evidence" value="ECO:0007669"/>
    <property type="project" value="UniProtKB-SubCell"/>
</dbReference>
<dbReference type="Pfam" id="PF00083">
    <property type="entry name" value="Sugar_tr"/>
    <property type="match status" value="1"/>
</dbReference>
<comment type="caution">
    <text evidence="5">The sequence shown here is derived from an EMBL/GenBank/DDBJ whole genome shotgun (WGS) entry which is preliminary data.</text>
</comment>
<sequence length="41" mass="4398">IAYSAGAGPLPWLLMSEILPPNAKDMASGVVTSFYWLLAFV</sequence>
<keyword evidence="4" id="KW-0472">Membrane</keyword>
<protein>
    <recommendedName>
        <fullName evidence="7">Major facilitator superfamily (MFS) profile domain-containing protein</fullName>
    </recommendedName>
</protein>
<dbReference type="AlphaFoldDB" id="A0A8J2JE89"/>